<keyword evidence="2" id="KW-1185">Reference proteome</keyword>
<dbReference type="EMBL" id="JAHRIP010033065">
    <property type="protein sequence ID" value="MEQ2293521.1"/>
    <property type="molecule type" value="Genomic_DNA"/>
</dbReference>
<name>A0ABV0YJ31_9TELE</name>
<comment type="caution">
    <text evidence="1">The sequence shown here is derived from an EMBL/GenBank/DDBJ whole genome shotgun (WGS) entry which is preliminary data.</text>
</comment>
<evidence type="ECO:0000313" key="2">
    <source>
        <dbReference type="Proteomes" id="UP001469553"/>
    </source>
</evidence>
<dbReference type="InterPro" id="IPR032675">
    <property type="entry name" value="LRR_dom_sf"/>
</dbReference>
<sequence>MQNLGKSLAGCPSLSVLDLSGGKWDEETLKTLTQFVPRFSVTERIILNGSCSSVQCVVAITALLSDCPSVTDINIRLQDPAQVSVVFSGGREKTANVLSKTLWFVWRYFYSYSFSFRATGLYYYSKVK</sequence>
<reference evidence="1 2" key="1">
    <citation type="submission" date="2021-06" db="EMBL/GenBank/DDBJ databases">
        <authorList>
            <person name="Palmer J.M."/>
        </authorList>
    </citation>
    <scope>NUCLEOTIDE SEQUENCE [LARGE SCALE GENOMIC DNA]</scope>
    <source>
        <strain evidence="1 2">AS_MEX2019</strain>
        <tissue evidence="1">Muscle</tissue>
    </source>
</reference>
<gene>
    <name evidence="1" type="ORF">AMECASPLE_034377</name>
</gene>
<evidence type="ECO:0000313" key="1">
    <source>
        <dbReference type="EMBL" id="MEQ2293521.1"/>
    </source>
</evidence>
<dbReference type="Gene3D" id="3.80.10.10">
    <property type="entry name" value="Ribonuclease Inhibitor"/>
    <property type="match status" value="1"/>
</dbReference>
<accession>A0ABV0YJ31</accession>
<organism evidence="1 2">
    <name type="scientific">Ameca splendens</name>
    <dbReference type="NCBI Taxonomy" id="208324"/>
    <lineage>
        <taxon>Eukaryota</taxon>
        <taxon>Metazoa</taxon>
        <taxon>Chordata</taxon>
        <taxon>Craniata</taxon>
        <taxon>Vertebrata</taxon>
        <taxon>Euteleostomi</taxon>
        <taxon>Actinopterygii</taxon>
        <taxon>Neopterygii</taxon>
        <taxon>Teleostei</taxon>
        <taxon>Neoteleostei</taxon>
        <taxon>Acanthomorphata</taxon>
        <taxon>Ovalentaria</taxon>
        <taxon>Atherinomorphae</taxon>
        <taxon>Cyprinodontiformes</taxon>
        <taxon>Goodeidae</taxon>
        <taxon>Ameca</taxon>
    </lineage>
</organism>
<protein>
    <submittedName>
        <fullName evidence="1">Uncharacterized protein</fullName>
    </submittedName>
</protein>
<dbReference type="Proteomes" id="UP001469553">
    <property type="component" value="Unassembled WGS sequence"/>
</dbReference>
<proteinExistence type="predicted"/>
<dbReference type="SUPFAM" id="SSF52047">
    <property type="entry name" value="RNI-like"/>
    <property type="match status" value="1"/>
</dbReference>